<dbReference type="Proteomes" id="UP000054375">
    <property type="component" value="Unassembled WGS sequence"/>
</dbReference>
<evidence type="ECO:0000313" key="2">
    <source>
        <dbReference type="Proteomes" id="UP000054375"/>
    </source>
</evidence>
<sequence>MPSHTRCPKCGAHLGPSRVRGEGPWNQGWRAGLSSNQQFVPRGDLEGDVLTPCGHIVELQYGHLSRVDIELRERVYGTMVWLFDACDAHRSGRLRLAMTPGREHVNFAWSRPRETLDACRRPVHLDLGESQQADGLHLVLRINRCHPKQPGRLSGSGVLYTAEAFHNWMAHGLPLTPFVSKAPAHAFA</sequence>
<dbReference type="AlphaFoldDB" id="A0A117QX63"/>
<evidence type="ECO:0000313" key="1">
    <source>
        <dbReference type="EMBL" id="KUN59250.1"/>
    </source>
</evidence>
<dbReference type="RefSeq" id="WP_062246173.1">
    <property type="nucleotide sequence ID" value="NZ_JBPJFL010000003.1"/>
</dbReference>
<protein>
    <submittedName>
        <fullName evidence="1">Uncharacterized protein</fullName>
    </submittedName>
</protein>
<accession>A0A117QX63</accession>
<reference evidence="1 2" key="1">
    <citation type="submission" date="2015-10" db="EMBL/GenBank/DDBJ databases">
        <title>Draft genome sequence of Streptomyces griseorubiginosus DSM 40469, type strain for the species Streptomyces griseorubiginosus.</title>
        <authorList>
            <person name="Ruckert C."/>
            <person name="Winkler A."/>
            <person name="Kalinowski J."/>
            <person name="Kampfer P."/>
            <person name="Glaeser S."/>
        </authorList>
    </citation>
    <scope>NUCLEOTIDE SEQUENCE [LARGE SCALE GENOMIC DNA]</scope>
    <source>
        <strain evidence="1 2">DSM 40469</strain>
    </source>
</reference>
<keyword evidence="2" id="KW-1185">Reference proteome</keyword>
<name>A0A117QX63_9ACTN</name>
<gene>
    <name evidence="1" type="ORF">AQJ54_40025</name>
</gene>
<organism evidence="1 2">
    <name type="scientific">Streptomyces griseorubiginosus</name>
    <dbReference type="NCBI Taxonomy" id="67304"/>
    <lineage>
        <taxon>Bacteria</taxon>
        <taxon>Bacillati</taxon>
        <taxon>Actinomycetota</taxon>
        <taxon>Actinomycetes</taxon>
        <taxon>Kitasatosporales</taxon>
        <taxon>Streptomycetaceae</taxon>
        <taxon>Streptomyces</taxon>
    </lineage>
</organism>
<dbReference type="EMBL" id="LMWV01000037">
    <property type="protein sequence ID" value="KUN59250.1"/>
    <property type="molecule type" value="Genomic_DNA"/>
</dbReference>
<comment type="caution">
    <text evidence="1">The sequence shown here is derived from an EMBL/GenBank/DDBJ whole genome shotgun (WGS) entry which is preliminary data.</text>
</comment>
<proteinExistence type="predicted"/>